<gene>
    <name evidence="2" type="ORF">E4U42_007105</name>
</gene>
<accession>A0A8K0J2E2</accession>
<organism evidence="2 3">
    <name type="scientific">Claviceps africana</name>
    <dbReference type="NCBI Taxonomy" id="83212"/>
    <lineage>
        <taxon>Eukaryota</taxon>
        <taxon>Fungi</taxon>
        <taxon>Dikarya</taxon>
        <taxon>Ascomycota</taxon>
        <taxon>Pezizomycotina</taxon>
        <taxon>Sordariomycetes</taxon>
        <taxon>Hypocreomycetidae</taxon>
        <taxon>Hypocreales</taxon>
        <taxon>Clavicipitaceae</taxon>
        <taxon>Claviceps</taxon>
    </lineage>
</organism>
<keyword evidence="3" id="KW-1185">Reference proteome</keyword>
<evidence type="ECO:0000256" key="1">
    <source>
        <dbReference type="SAM" id="MobiDB-lite"/>
    </source>
</evidence>
<reference evidence="2" key="1">
    <citation type="journal article" date="2020" name="bioRxiv">
        <title>Whole genome comparisons of ergot fungi reveals the divergence and evolution of species within the genus Claviceps are the result of varying mechanisms driving genome evolution and host range expansion.</title>
        <authorList>
            <person name="Wyka S.A."/>
            <person name="Mondo S.J."/>
            <person name="Liu M."/>
            <person name="Dettman J."/>
            <person name="Nalam V."/>
            <person name="Broders K.D."/>
        </authorList>
    </citation>
    <scope>NUCLEOTIDE SEQUENCE</scope>
    <source>
        <strain evidence="2">CCC 489</strain>
    </source>
</reference>
<protein>
    <submittedName>
        <fullName evidence="2">Uncharacterized protein</fullName>
    </submittedName>
</protein>
<sequence>MLPSAQRMHPRRVRQRPPPHQPVPSLGARPRRHHLSQGRIPLVHGALEAACLARSPENTHHLAQVVQRGESRAHNGNVAFPQPRQGPAHAQMLFWVFRSQHRDLNHGYVGLRIDKRERHEDAVVPAARAVEARRQAVLLEETLDLGGDGRIALGGVLDSIGLGREAVVVVEEVVVSS</sequence>
<evidence type="ECO:0000313" key="3">
    <source>
        <dbReference type="Proteomes" id="UP000811619"/>
    </source>
</evidence>
<name>A0A8K0J2E2_9HYPO</name>
<feature type="compositionally biased region" description="Basic residues" evidence="1">
    <location>
        <begin position="8"/>
        <end position="17"/>
    </location>
</feature>
<dbReference type="Proteomes" id="UP000811619">
    <property type="component" value="Unassembled WGS sequence"/>
</dbReference>
<proteinExistence type="predicted"/>
<dbReference type="AlphaFoldDB" id="A0A8K0J2E2"/>
<dbReference type="EMBL" id="SRPY01000782">
    <property type="protein sequence ID" value="KAG5917829.1"/>
    <property type="molecule type" value="Genomic_DNA"/>
</dbReference>
<evidence type="ECO:0000313" key="2">
    <source>
        <dbReference type="EMBL" id="KAG5917829.1"/>
    </source>
</evidence>
<feature type="region of interest" description="Disordered" evidence="1">
    <location>
        <begin position="1"/>
        <end position="32"/>
    </location>
</feature>
<comment type="caution">
    <text evidence="2">The sequence shown here is derived from an EMBL/GenBank/DDBJ whole genome shotgun (WGS) entry which is preliminary data.</text>
</comment>